<evidence type="ECO:0000256" key="2">
    <source>
        <dbReference type="ARBA" id="ARBA00022695"/>
    </source>
</evidence>
<organism evidence="10">
    <name type="scientific">Tanacetum cinerariifolium</name>
    <name type="common">Dalmatian daisy</name>
    <name type="synonym">Chrysanthemum cinerariifolium</name>
    <dbReference type="NCBI Taxonomy" id="118510"/>
    <lineage>
        <taxon>Eukaryota</taxon>
        <taxon>Viridiplantae</taxon>
        <taxon>Streptophyta</taxon>
        <taxon>Embryophyta</taxon>
        <taxon>Tracheophyta</taxon>
        <taxon>Spermatophyta</taxon>
        <taxon>Magnoliopsida</taxon>
        <taxon>eudicotyledons</taxon>
        <taxon>Gunneridae</taxon>
        <taxon>Pentapetalae</taxon>
        <taxon>asterids</taxon>
        <taxon>campanulids</taxon>
        <taxon>Asterales</taxon>
        <taxon>Asteraceae</taxon>
        <taxon>Asteroideae</taxon>
        <taxon>Anthemideae</taxon>
        <taxon>Anthemidinae</taxon>
        <taxon>Tanacetum</taxon>
    </lineage>
</organism>
<reference evidence="10" key="1">
    <citation type="journal article" date="2019" name="Sci. Rep.">
        <title>Draft genome of Tanacetum cinerariifolium, the natural source of mosquito coil.</title>
        <authorList>
            <person name="Yamashiro T."/>
            <person name="Shiraishi A."/>
            <person name="Satake H."/>
            <person name="Nakayama K."/>
        </authorList>
    </citation>
    <scope>NUCLEOTIDE SEQUENCE</scope>
</reference>
<keyword evidence="2" id="KW-0548">Nucleotidyltransferase</keyword>
<keyword evidence="6" id="KW-0695">RNA-directed DNA polymerase</keyword>
<dbReference type="SUPFAM" id="SSF56672">
    <property type="entry name" value="DNA/RNA polymerases"/>
    <property type="match status" value="1"/>
</dbReference>
<evidence type="ECO:0000259" key="9">
    <source>
        <dbReference type="Pfam" id="PF17917"/>
    </source>
</evidence>
<evidence type="ECO:0000259" key="8">
    <source>
        <dbReference type="Pfam" id="PF00078"/>
    </source>
</evidence>
<evidence type="ECO:0000313" key="10">
    <source>
        <dbReference type="EMBL" id="GEU86646.1"/>
    </source>
</evidence>
<evidence type="ECO:0000256" key="7">
    <source>
        <dbReference type="SAM" id="MobiDB-lite"/>
    </source>
</evidence>
<dbReference type="InterPro" id="IPR053134">
    <property type="entry name" value="RNA-dir_DNA_polymerase"/>
</dbReference>
<dbReference type="EMBL" id="BKCJ010009371">
    <property type="protein sequence ID" value="GEU86646.1"/>
    <property type="molecule type" value="Genomic_DNA"/>
</dbReference>
<evidence type="ECO:0000256" key="1">
    <source>
        <dbReference type="ARBA" id="ARBA00022679"/>
    </source>
</evidence>
<gene>
    <name evidence="10" type="ORF">Tci_058624</name>
</gene>
<dbReference type="GO" id="GO:0016787">
    <property type="term" value="F:hydrolase activity"/>
    <property type="evidence" value="ECO:0007669"/>
    <property type="project" value="UniProtKB-KW"/>
</dbReference>
<feature type="domain" description="Reverse transcriptase RNase H-like" evidence="9">
    <location>
        <begin position="1209"/>
        <end position="1272"/>
    </location>
</feature>
<feature type="compositionally biased region" description="Pro residues" evidence="7">
    <location>
        <begin position="266"/>
        <end position="281"/>
    </location>
</feature>
<evidence type="ECO:0000256" key="5">
    <source>
        <dbReference type="ARBA" id="ARBA00022801"/>
    </source>
</evidence>
<dbReference type="GO" id="GO:0003964">
    <property type="term" value="F:RNA-directed DNA polymerase activity"/>
    <property type="evidence" value="ECO:0007669"/>
    <property type="project" value="UniProtKB-KW"/>
</dbReference>
<accession>A0A6L2NK92</accession>
<sequence length="1337" mass="150342">MALTFADTHNMIAYLTKSDSSEGFDQIIDFLNASSIKLQALVGKKKVIITEATIIDALRLDDAESIDCLPNEEIFIELLRLGYEKPYTKLTFYKMFFSPRWKFLVHTILQCISVKRTSWNTFSSSMASAVICLSTGRKFNFSKYIFDSLMRNVDSSTKFYMYPQFLQLMIRAQVGDLSSHSIKYSSPALTQKVFDNMRRVGKGFFGVDTPLFDGMIVAQKDTDVVDEGAASVDVDDVFAAIEEPSILSPTQPPLPSQDVPFTSQLQPPPPPSLIAQPPSPQQQPQSSQDAKIFMDLLHTLLETCTTLTRRVKNLEQDKIAQSLEIIKVDTSDDTVMDDVSKQGGIITNIDADEDVTLKDVDDIAKEVDVDATIEESADDDKIEPVELQDVVEVVFTAKLITKVVTAASATITAADTLIPAVTIPAAALLLTTAPSAARKRKGVVIKGPKETAKPSTIIHTEPKSKDKGKGIMVHEPKPLTKQAQIEQDEAYEREYQALKRKQQTEAQSRKNMMIYLRNMAGFRMNYFKGMKYDDIRPIFEKYFNSNVAFLEKTKEQIEEEDIKALKRMSESQADKAAKKQKLDEERGFSCPVVILFNAIPAIILVILVVPDEVLIVLTNPLVAPEVGAVSVTLPVEVFDLVDYSSSFDSDPSKDSLPLAPELPLVSPFLCSNDSEADRSSSHDTLPPSSEFPLTPVVAPPEIRRQPVILIRPSEAIPFGQPYRTHPSGPFKLLTVRKRVGPFPARRITYRHVSHHSSDCPSLPNFNSNSSSSDSSLDFSSDTSSGSPSDSLSDTSLVHSLGCDTPGQTHSGPSTRVASSKLVYPPVMTPRYNSFSERPLDSSLPSAGPSHKRYRSPTTLVPLSTPVSRSIAPTLAHLLPPRKRLLQIWVLVMDTKDGIGMGVKIAASDIREDEKEFETTQRQLDACQLMASRESCLRHHMALSQEEFCQIRRDRDDTWKRLKRLESDKKKKSTLSIISCTKTQKYMKKSCQVFLAQVTKIEDEVKSLPPTRQVKFQIDSVPGAAHVARAPYTFALFKMQELSTQLQELFDKGFIRPSSSPWGASVLFFKKKDRSLRMCIDYCKLNKLIVKNPYPLSRIKDLFDQLQGSSVYSKIDLRSGYHQLRIRDKDIPKTAFRTRYGRTSSKNKMEHKGHLKQILELLKKEELYAKFSKYGFWLLRYNFSKSMKLDWGDKEKTAFQTLKFRRGVDTEGERVISYASRQLKIHKKNYTTHDLELGSMVFALKMQRHYLYGMKCVMFTDHKRKTNMVADAMSQKERIKPLRVRALVITIGLNLPVENLKAQNKAKKEENYETKDLGGIIKKLEPCADGTLCLNGTS</sequence>
<dbReference type="InterPro" id="IPR043502">
    <property type="entry name" value="DNA/RNA_pol_sf"/>
</dbReference>
<dbReference type="Pfam" id="PF17917">
    <property type="entry name" value="RT_RNaseH"/>
    <property type="match status" value="1"/>
</dbReference>
<feature type="region of interest" description="Disordered" evidence="7">
    <location>
        <begin position="833"/>
        <end position="860"/>
    </location>
</feature>
<feature type="compositionally biased region" description="Low complexity" evidence="7">
    <location>
        <begin position="760"/>
        <end position="795"/>
    </location>
</feature>
<evidence type="ECO:0000256" key="3">
    <source>
        <dbReference type="ARBA" id="ARBA00022722"/>
    </source>
</evidence>
<feature type="compositionally biased region" description="Polar residues" evidence="7">
    <location>
        <begin position="805"/>
        <end position="817"/>
    </location>
</feature>
<keyword evidence="5" id="KW-0378">Hydrolase</keyword>
<dbReference type="GO" id="GO:0004519">
    <property type="term" value="F:endonuclease activity"/>
    <property type="evidence" value="ECO:0007669"/>
    <property type="project" value="UniProtKB-KW"/>
</dbReference>
<comment type="caution">
    <text evidence="10">The sequence shown here is derived from an EMBL/GenBank/DDBJ whole genome shotgun (WGS) entry which is preliminary data.</text>
</comment>
<feature type="region of interest" description="Disordered" evidence="7">
    <location>
        <begin position="245"/>
        <end position="288"/>
    </location>
</feature>
<dbReference type="Pfam" id="PF00078">
    <property type="entry name" value="RVT_1"/>
    <property type="match status" value="1"/>
</dbReference>
<name>A0A6L2NK92_TANCI</name>
<evidence type="ECO:0000256" key="4">
    <source>
        <dbReference type="ARBA" id="ARBA00022759"/>
    </source>
</evidence>
<dbReference type="InterPro" id="IPR041373">
    <property type="entry name" value="RT_RNaseH"/>
</dbReference>
<protein>
    <submittedName>
        <fullName evidence="10">Uncharacterized protein</fullName>
    </submittedName>
</protein>
<keyword evidence="1" id="KW-0808">Transferase</keyword>
<dbReference type="PANTHER" id="PTHR24559">
    <property type="entry name" value="TRANSPOSON TY3-I GAG-POL POLYPROTEIN"/>
    <property type="match status" value="1"/>
</dbReference>
<keyword evidence="3" id="KW-0540">Nuclease</keyword>
<dbReference type="CDD" id="cd01647">
    <property type="entry name" value="RT_LTR"/>
    <property type="match status" value="1"/>
</dbReference>
<dbReference type="Gene3D" id="3.10.10.10">
    <property type="entry name" value="HIV Type 1 Reverse Transcriptase, subunit A, domain 1"/>
    <property type="match status" value="1"/>
</dbReference>
<evidence type="ECO:0000256" key="6">
    <source>
        <dbReference type="ARBA" id="ARBA00022918"/>
    </source>
</evidence>
<dbReference type="InterPro" id="IPR043128">
    <property type="entry name" value="Rev_trsase/Diguanyl_cyclase"/>
</dbReference>
<keyword evidence="4" id="KW-0255">Endonuclease</keyword>
<dbReference type="PANTHER" id="PTHR24559:SF427">
    <property type="entry name" value="RNA-DIRECTED DNA POLYMERASE"/>
    <property type="match status" value="1"/>
</dbReference>
<dbReference type="InterPro" id="IPR000477">
    <property type="entry name" value="RT_dom"/>
</dbReference>
<dbReference type="Gene3D" id="3.30.70.270">
    <property type="match status" value="1"/>
</dbReference>
<feature type="region of interest" description="Disordered" evidence="7">
    <location>
        <begin position="753"/>
        <end position="821"/>
    </location>
</feature>
<proteinExistence type="predicted"/>
<feature type="region of interest" description="Disordered" evidence="7">
    <location>
        <begin position="673"/>
        <end position="696"/>
    </location>
</feature>
<feature type="domain" description="Reverse transcriptase" evidence="8">
    <location>
        <begin position="1069"/>
        <end position="1138"/>
    </location>
</feature>